<sequence length="250" mass="26880">MKCRNTALVAATALTSALPTLVYAQEIAQADKSEVGFYVSGQVGYSQQVNDSEAIGQNIAVDADFPAEFDAGDGVVGGIGLGYKFDDNFRIEGRLSYREGSFSETQFGTGTREGQEYILDGDIQSTTLTVEGFYDFPNKTAFTPYIKVGVGVSDNSYSARLGGQGVAGFDAFDGAVDGYYDAYADGDATQFTWNVGFGGNYQITQKFSLYGEYQYASFGDINTGQDSFTDGFKIDDIASHEVVIGVRYAL</sequence>
<feature type="chain" id="PRO_5043831162" description="Outer membrane protein beta-barrel domain-containing protein" evidence="2">
    <location>
        <begin position="25"/>
        <end position="250"/>
    </location>
</feature>
<proteinExistence type="predicted"/>
<evidence type="ECO:0000256" key="1">
    <source>
        <dbReference type="ARBA" id="ARBA00022729"/>
    </source>
</evidence>
<gene>
    <name evidence="4" type="ORF">GCHA_3669</name>
</gene>
<name>A0AAV3V416_9ALTE</name>
<dbReference type="SUPFAM" id="SSF56925">
    <property type="entry name" value="OMPA-like"/>
    <property type="match status" value="1"/>
</dbReference>
<accession>A0AAV3V416</accession>
<protein>
    <recommendedName>
        <fullName evidence="3">Outer membrane protein beta-barrel domain-containing protein</fullName>
    </recommendedName>
</protein>
<feature type="signal peptide" evidence="2">
    <location>
        <begin position="1"/>
        <end position="24"/>
    </location>
</feature>
<evidence type="ECO:0000259" key="3">
    <source>
        <dbReference type="Pfam" id="PF13505"/>
    </source>
</evidence>
<evidence type="ECO:0000313" key="5">
    <source>
        <dbReference type="Proteomes" id="UP000006320"/>
    </source>
</evidence>
<dbReference type="RefSeq" id="WP_007990542.1">
    <property type="nucleotide sequence ID" value="NZ_BAEM01000045.1"/>
</dbReference>
<dbReference type="EMBL" id="BAEM01000045">
    <property type="protein sequence ID" value="GAC11599.1"/>
    <property type="molecule type" value="Genomic_DNA"/>
</dbReference>
<organism evidence="4 5">
    <name type="scientific">Paraglaciecola chathamensis S18K6</name>
    <dbReference type="NCBI Taxonomy" id="1127672"/>
    <lineage>
        <taxon>Bacteria</taxon>
        <taxon>Pseudomonadati</taxon>
        <taxon>Pseudomonadota</taxon>
        <taxon>Gammaproteobacteria</taxon>
        <taxon>Alteromonadales</taxon>
        <taxon>Alteromonadaceae</taxon>
        <taxon>Paraglaciecola</taxon>
    </lineage>
</organism>
<comment type="caution">
    <text evidence="4">The sequence shown here is derived from an EMBL/GenBank/DDBJ whole genome shotgun (WGS) entry which is preliminary data.</text>
</comment>
<dbReference type="AlphaFoldDB" id="A0AAV3V416"/>
<dbReference type="Pfam" id="PF13505">
    <property type="entry name" value="OMP_b-brl"/>
    <property type="match status" value="1"/>
</dbReference>
<dbReference type="Gene3D" id="2.40.160.20">
    <property type="match status" value="1"/>
</dbReference>
<reference evidence="4 5" key="1">
    <citation type="journal article" date="2017" name="Antonie Van Leeuwenhoek">
        <title>Rhizobium rhizosphaerae sp. nov., a novel species isolated from rice rhizosphere.</title>
        <authorList>
            <person name="Zhao J.J."/>
            <person name="Zhang J."/>
            <person name="Zhang R.J."/>
            <person name="Zhang C.W."/>
            <person name="Yin H.Q."/>
            <person name="Zhang X.X."/>
        </authorList>
    </citation>
    <scope>NUCLEOTIDE SEQUENCE [LARGE SCALE GENOMIC DNA]</scope>
    <source>
        <strain evidence="4 5">S18K6</strain>
    </source>
</reference>
<dbReference type="InterPro" id="IPR011250">
    <property type="entry name" value="OMP/PagP_B-barrel"/>
</dbReference>
<feature type="domain" description="Outer membrane protein beta-barrel" evidence="3">
    <location>
        <begin position="18"/>
        <end position="227"/>
    </location>
</feature>
<dbReference type="InterPro" id="IPR027385">
    <property type="entry name" value="Beta-barrel_OMP"/>
</dbReference>
<dbReference type="Proteomes" id="UP000006320">
    <property type="component" value="Unassembled WGS sequence"/>
</dbReference>
<evidence type="ECO:0000256" key="2">
    <source>
        <dbReference type="SAM" id="SignalP"/>
    </source>
</evidence>
<evidence type="ECO:0000313" key="4">
    <source>
        <dbReference type="EMBL" id="GAC11599.1"/>
    </source>
</evidence>
<keyword evidence="1 2" id="KW-0732">Signal</keyword>